<feature type="compositionally biased region" description="Polar residues" evidence="1">
    <location>
        <begin position="1"/>
        <end position="13"/>
    </location>
</feature>
<comment type="caution">
    <text evidence="2">The sequence shown here is derived from an EMBL/GenBank/DDBJ whole genome shotgun (WGS) entry which is preliminary data.</text>
</comment>
<accession>A0ABD2NLZ2</accession>
<keyword evidence="3" id="KW-1185">Reference proteome</keyword>
<feature type="region of interest" description="Disordered" evidence="1">
    <location>
        <begin position="88"/>
        <end position="117"/>
    </location>
</feature>
<dbReference type="EMBL" id="JABFTP020000124">
    <property type="protein sequence ID" value="KAL3279608.1"/>
    <property type="molecule type" value="Genomic_DNA"/>
</dbReference>
<gene>
    <name evidence="2" type="ORF">HHI36_017114</name>
</gene>
<dbReference type="Proteomes" id="UP001516400">
    <property type="component" value="Unassembled WGS sequence"/>
</dbReference>
<sequence>MDAASKSHSNATKQGAEKRSGRLQFRSYQELISVTHHFSAYYQATPGYPIDSRKYSPRTYVVKAEPDKKAKRTTRPLVEISREERRSLDRRSMVEGVRRSEENLKEENEEQRSESRQIEDALTSNLLRYTSLSLDLRPPTPILRYSQNVLKSVEEANVVPAKKIEHTTSLAAATDLVYTGAVAICEVSGVQIKTQKSLLYAKSEPVWSTHLIVRIVNIRKKVGVLHTFINTAEPNMRLLESVREIVSQFSPQTQESELQTKNHLCAR</sequence>
<evidence type="ECO:0000313" key="3">
    <source>
        <dbReference type="Proteomes" id="UP001516400"/>
    </source>
</evidence>
<protein>
    <submittedName>
        <fullName evidence="2">Uncharacterized protein</fullName>
    </submittedName>
</protein>
<feature type="region of interest" description="Disordered" evidence="1">
    <location>
        <begin position="1"/>
        <end position="22"/>
    </location>
</feature>
<proteinExistence type="predicted"/>
<name>A0ABD2NLZ2_9CUCU</name>
<evidence type="ECO:0000256" key="1">
    <source>
        <dbReference type="SAM" id="MobiDB-lite"/>
    </source>
</evidence>
<evidence type="ECO:0000313" key="2">
    <source>
        <dbReference type="EMBL" id="KAL3279608.1"/>
    </source>
</evidence>
<organism evidence="2 3">
    <name type="scientific">Cryptolaemus montrouzieri</name>
    <dbReference type="NCBI Taxonomy" id="559131"/>
    <lineage>
        <taxon>Eukaryota</taxon>
        <taxon>Metazoa</taxon>
        <taxon>Ecdysozoa</taxon>
        <taxon>Arthropoda</taxon>
        <taxon>Hexapoda</taxon>
        <taxon>Insecta</taxon>
        <taxon>Pterygota</taxon>
        <taxon>Neoptera</taxon>
        <taxon>Endopterygota</taxon>
        <taxon>Coleoptera</taxon>
        <taxon>Polyphaga</taxon>
        <taxon>Cucujiformia</taxon>
        <taxon>Coccinelloidea</taxon>
        <taxon>Coccinellidae</taxon>
        <taxon>Scymninae</taxon>
        <taxon>Scymnini</taxon>
        <taxon>Cryptolaemus</taxon>
    </lineage>
</organism>
<reference evidence="2 3" key="1">
    <citation type="journal article" date="2021" name="BMC Biol.">
        <title>Horizontally acquired antibacterial genes associated with adaptive radiation of ladybird beetles.</title>
        <authorList>
            <person name="Li H.S."/>
            <person name="Tang X.F."/>
            <person name="Huang Y.H."/>
            <person name="Xu Z.Y."/>
            <person name="Chen M.L."/>
            <person name="Du X.Y."/>
            <person name="Qiu B.Y."/>
            <person name="Chen P.T."/>
            <person name="Zhang W."/>
            <person name="Slipinski A."/>
            <person name="Escalona H.E."/>
            <person name="Waterhouse R.M."/>
            <person name="Zwick A."/>
            <person name="Pang H."/>
        </authorList>
    </citation>
    <scope>NUCLEOTIDE SEQUENCE [LARGE SCALE GENOMIC DNA]</scope>
    <source>
        <strain evidence="2">SYSU2018</strain>
    </source>
</reference>
<dbReference type="AlphaFoldDB" id="A0ABD2NLZ2"/>